<dbReference type="Proteomes" id="UP001056708">
    <property type="component" value="Chromosome"/>
</dbReference>
<dbReference type="InterPro" id="IPR014362">
    <property type="entry name" value="Glu_DH"/>
</dbReference>
<dbReference type="PANTHER" id="PTHR11606:SF13">
    <property type="entry name" value="GLUTAMATE DEHYDROGENASE 1, MITOCHONDRIAL"/>
    <property type="match status" value="1"/>
</dbReference>
<evidence type="ECO:0000256" key="1">
    <source>
        <dbReference type="ARBA" id="ARBA00006382"/>
    </source>
</evidence>
<feature type="domain" description="Glutamate/phenylalanine/leucine/valine/L-tryptophan dehydrogenase C-terminal" evidence="5">
    <location>
        <begin position="181"/>
        <end position="420"/>
    </location>
</feature>
<keyword evidence="2 3" id="KW-0560">Oxidoreductase</keyword>
<dbReference type="CDD" id="cd01076">
    <property type="entry name" value="NAD_bind_1_Glu_DH"/>
    <property type="match status" value="1"/>
</dbReference>
<keyword evidence="7" id="KW-1185">Reference proteome</keyword>
<accession>A0ABY5AVY3</accession>
<evidence type="ECO:0000259" key="5">
    <source>
        <dbReference type="SMART" id="SM00839"/>
    </source>
</evidence>
<dbReference type="PANTHER" id="PTHR11606">
    <property type="entry name" value="GLUTAMATE DEHYDROGENASE"/>
    <property type="match status" value="1"/>
</dbReference>
<name>A0ABY5AVY3_9CYAN</name>
<sequence length="428" mass="46914">MSQSLFADAMTRLDQALQHVSISSEAIERLRYPKASLAVSIPVRLDSGELKVFQGYRVRYDDTRGPTKGGIRYHPNVSLDEVQSLAFWMTFKCAAVGLPFGGAKGGIVVNPKALSRMELERLSRGYIDAIADFIGPDTDIPAPDVYTNATIMGWMMDQYSVISRKFSPAVVTGKPTALGGSLGRDTATAMGAYFVIRNLMNRHQKLPQVTTVAIQGFGNAGGVLAELLYDAGYKVVAVSDSKGGIYKPEGLDIPSVRRYQRDRKQIEAVYCEGSVCNLDDRQTISNSELLTLGVDVLVPAALERQITLANAHDIKAKFIFEVANGPISSAADLILQQNGICVVPDILVNSGGVTVSYFEWLQNRSGLYWSLEDINQRLQEKMDAETSQILDLAQELNLSLRTAAYVHSLKRLAKSIEAKGTQQYFTQS</sequence>
<evidence type="ECO:0000256" key="2">
    <source>
        <dbReference type="ARBA" id="ARBA00023002"/>
    </source>
</evidence>
<evidence type="ECO:0000313" key="6">
    <source>
        <dbReference type="EMBL" id="USR93031.1"/>
    </source>
</evidence>
<dbReference type="RefSeq" id="WP_252665205.1">
    <property type="nucleotide sequence ID" value="NZ_CP098611.1"/>
</dbReference>
<dbReference type="Pfam" id="PF02812">
    <property type="entry name" value="ELFV_dehydrog_N"/>
    <property type="match status" value="1"/>
</dbReference>
<dbReference type="InterPro" id="IPR046346">
    <property type="entry name" value="Aminoacid_DH-like_N_sf"/>
</dbReference>
<comment type="similarity">
    <text evidence="1 3 4">Belongs to the Glu/Leu/Phe/Val dehydrogenases family.</text>
</comment>
<reference evidence="6" key="1">
    <citation type="submission" date="2022-06" db="EMBL/GenBank/DDBJ databases">
        <title>Genome sequence of Phormidium yuhuli AB48 isolated from an industrial photobioreactor environment.</title>
        <authorList>
            <person name="Qiu Y."/>
            <person name="Noonan A.J.C."/>
            <person name="Dofher K."/>
            <person name="Koch M."/>
            <person name="Kieft B."/>
            <person name="Lin X."/>
            <person name="Ziels R.M."/>
            <person name="Hallam S.J."/>
        </authorList>
    </citation>
    <scope>NUCLEOTIDE SEQUENCE</scope>
    <source>
        <strain evidence="6">AB48</strain>
    </source>
</reference>
<dbReference type="InterPro" id="IPR006096">
    <property type="entry name" value="Glu/Leu/Phe/Val/Trp_DH_C"/>
</dbReference>
<dbReference type="SUPFAM" id="SSF53223">
    <property type="entry name" value="Aminoacid dehydrogenase-like, N-terminal domain"/>
    <property type="match status" value="1"/>
</dbReference>
<gene>
    <name evidence="6" type="ORF">NEA10_10050</name>
</gene>
<dbReference type="InterPro" id="IPR033524">
    <property type="entry name" value="Glu/Leu/Phe/Val_DH_AS"/>
</dbReference>
<dbReference type="Gene3D" id="3.40.50.720">
    <property type="entry name" value="NAD(P)-binding Rossmann-like Domain"/>
    <property type="match status" value="1"/>
</dbReference>
<dbReference type="Pfam" id="PF00208">
    <property type="entry name" value="ELFV_dehydrog"/>
    <property type="match status" value="1"/>
</dbReference>
<dbReference type="InterPro" id="IPR006095">
    <property type="entry name" value="Glu/Leu/Phe/Val/Trp_DH"/>
</dbReference>
<dbReference type="PIRSF" id="PIRSF000185">
    <property type="entry name" value="Glu_DH"/>
    <property type="match status" value="1"/>
</dbReference>
<dbReference type="InterPro" id="IPR036291">
    <property type="entry name" value="NAD(P)-bd_dom_sf"/>
</dbReference>
<dbReference type="InterPro" id="IPR006097">
    <property type="entry name" value="Glu/Leu/Phe/Val/Trp_DH_dimer"/>
</dbReference>
<evidence type="ECO:0000256" key="4">
    <source>
        <dbReference type="RuleBase" id="RU004417"/>
    </source>
</evidence>
<dbReference type="SMART" id="SM00839">
    <property type="entry name" value="ELFV_dehydrog"/>
    <property type="match status" value="1"/>
</dbReference>
<dbReference type="PROSITE" id="PS00074">
    <property type="entry name" value="GLFV_DEHYDROGENASE"/>
    <property type="match status" value="1"/>
</dbReference>
<proteinExistence type="inferred from homology"/>
<dbReference type="SUPFAM" id="SSF51735">
    <property type="entry name" value="NAD(P)-binding Rossmann-fold domains"/>
    <property type="match status" value="1"/>
</dbReference>
<dbReference type="Gene3D" id="3.40.50.10860">
    <property type="entry name" value="Leucine Dehydrogenase, chain A, domain 1"/>
    <property type="match status" value="1"/>
</dbReference>
<protein>
    <recommendedName>
        <fullName evidence="3">Glutamate dehydrogenase</fullName>
    </recommendedName>
</protein>
<organism evidence="6 7">
    <name type="scientific">Phormidium yuhuli AB48</name>
    <dbReference type="NCBI Taxonomy" id="2940671"/>
    <lineage>
        <taxon>Bacteria</taxon>
        <taxon>Bacillati</taxon>
        <taxon>Cyanobacteriota</taxon>
        <taxon>Cyanophyceae</taxon>
        <taxon>Oscillatoriophycideae</taxon>
        <taxon>Oscillatoriales</taxon>
        <taxon>Oscillatoriaceae</taxon>
        <taxon>Phormidium</taxon>
        <taxon>Phormidium yuhuli</taxon>
    </lineage>
</organism>
<dbReference type="PRINTS" id="PR00082">
    <property type="entry name" value="GLFDHDRGNASE"/>
</dbReference>
<evidence type="ECO:0000256" key="3">
    <source>
        <dbReference type="PIRNR" id="PIRNR000185"/>
    </source>
</evidence>
<evidence type="ECO:0000313" key="7">
    <source>
        <dbReference type="Proteomes" id="UP001056708"/>
    </source>
</evidence>
<dbReference type="InterPro" id="IPR033922">
    <property type="entry name" value="NAD_bind_Glu_DH"/>
</dbReference>
<dbReference type="EMBL" id="CP098611">
    <property type="protein sequence ID" value="USR93031.1"/>
    <property type="molecule type" value="Genomic_DNA"/>
</dbReference>